<dbReference type="Proteomes" id="UP000219285">
    <property type="component" value="Chromosome"/>
</dbReference>
<reference evidence="1 2" key="2">
    <citation type="submission" date="2020-04" db="EMBL/GenBank/DDBJ databases">
        <title>Complete genome sequence of Alteromonas pelagimontana 5.12T.</title>
        <authorList>
            <person name="Sinha R.K."/>
            <person name="Krishnan K.P."/>
            <person name="Kurian J.P."/>
        </authorList>
    </citation>
    <scope>NUCLEOTIDE SEQUENCE [LARGE SCALE GENOMIC DNA]</scope>
    <source>
        <strain evidence="1 2">5.12</strain>
    </source>
</reference>
<dbReference type="PANTHER" id="PTHR35802:SF1">
    <property type="entry name" value="PROTEASE SYNTHASE AND SPORULATION PROTEIN PAI 2"/>
    <property type="match status" value="1"/>
</dbReference>
<dbReference type="EMBL" id="CP052766">
    <property type="protein sequence ID" value="QJR79739.1"/>
    <property type="molecule type" value="Genomic_DNA"/>
</dbReference>
<accession>A0A6M4M9U0</accession>
<dbReference type="SUPFAM" id="SSF50475">
    <property type="entry name" value="FMN-binding split barrel"/>
    <property type="match status" value="1"/>
</dbReference>
<dbReference type="InterPro" id="IPR007396">
    <property type="entry name" value="TR_PAI2-type"/>
</dbReference>
<evidence type="ECO:0000313" key="2">
    <source>
        <dbReference type="Proteomes" id="UP000219285"/>
    </source>
</evidence>
<name>A0A6M4M9U0_9ALTE</name>
<dbReference type="Pfam" id="PF04299">
    <property type="entry name" value="FMN_bind_2"/>
    <property type="match status" value="1"/>
</dbReference>
<dbReference type="Gene3D" id="2.30.110.10">
    <property type="entry name" value="Electron Transport, Fmn-binding Protein, Chain A"/>
    <property type="match status" value="1"/>
</dbReference>
<organism evidence="1 2">
    <name type="scientific">Alteromonas pelagimontana</name>
    <dbReference type="NCBI Taxonomy" id="1858656"/>
    <lineage>
        <taxon>Bacteria</taxon>
        <taxon>Pseudomonadati</taxon>
        <taxon>Pseudomonadota</taxon>
        <taxon>Gammaproteobacteria</taxon>
        <taxon>Alteromonadales</taxon>
        <taxon>Alteromonadaceae</taxon>
        <taxon>Alteromonas/Salinimonas group</taxon>
        <taxon>Alteromonas</taxon>
    </lineage>
</organism>
<dbReference type="OrthoDB" id="9794948at2"/>
<dbReference type="InterPro" id="IPR012349">
    <property type="entry name" value="Split_barrel_FMN-bd"/>
</dbReference>
<reference evidence="2" key="1">
    <citation type="submission" date="2014-12" db="EMBL/GenBank/DDBJ databases">
        <title>Complete genome sequence of a multi-drug resistant Klebsiella pneumoniae.</title>
        <authorList>
            <person name="Hua X."/>
            <person name="Chen Q."/>
            <person name="Li X."/>
            <person name="Feng Y."/>
            <person name="Ruan Z."/>
            <person name="Yu Y."/>
        </authorList>
    </citation>
    <scope>NUCLEOTIDE SEQUENCE [LARGE SCALE GENOMIC DNA]</scope>
    <source>
        <strain evidence="2">5.12</strain>
    </source>
</reference>
<dbReference type="AlphaFoldDB" id="A0A6M4M9U0"/>
<gene>
    <name evidence="1" type="ORF">CA267_002480</name>
</gene>
<protein>
    <submittedName>
        <fullName evidence="1">FMN-binding negative transcriptional regulator</fullName>
    </submittedName>
</protein>
<proteinExistence type="predicted"/>
<keyword evidence="2" id="KW-1185">Reference proteome</keyword>
<dbReference type="KEGG" id="apel:CA267_002480"/>
<dbReference type="PANTHER" id="PTHR35802">
    <property type="entry name" value="PROTEASE SYNTHASE AND SPORULATION PROTEIN PAI 2"/>
    <property type="match status" value="1"/>
</dbReference>
<sequence>MYVPKNMELSNSDAITSLISGYGFGLLISPDMETTRLPLLYESGTESSSILGHMARANPQWRDLSGKRVSVVFNGPHSYISPRWYVSKPAVPTWNYASVQCFGIFQELNSIETLSAIYALIRKYEPELMDKEGERPVITTFKS</sequence>
<dbReference type="RefSeq" id="WP_075608947.1">
    <property type="nucleotide sequence ID" value="NZ_CP052766.1"/>
</dbReference>
<evidence type="ECO:0000313" key="1">
    <source>
        <dbReference type="EMBL" id="QJR79739.1"/>
    </source>
</evidence>